<dbReference type="Proteomes" id="UP001476798">
    <property type="component" value="Unassembled WGS sequence"/>
</dbReference>
<evidence type="ECO:0000313" key="1">
    <source>
        <dbReference type="EMBL" id="MEQ2173960.1"/>
    </source>
</evidence>
<protein>
    <submittedName>
        <fullName evidence="1">Uncharacterized protein</fullName>
    </submittedName>
</protein>
<organism evidence="1 2">
    <name type="scientific">Goodea atripinnis</name>
    <dbReference type="NCBI Taxonomy" id="208336"/>
    <lineage>
        <taxon>Eukaryota</taxon>
        <taxon>Metazoa</taxon>
        <taxon>Chordata</taxon>
        <taxon>Craniata</taxon>
        <taxon>Vertebrata</taxon>
        <taxon>Euteleostomi</taxon>
        <taxon>Actinopterygii</taxon>
        <taxon>Neopterygii</taxon>
        <taxon>Teleostei</taxon>
        <taxon>Neoteleostei</taxon>
        <taxon>Acanthomorphata</taxon>
        <taxon>Ovalentaria</taxon>
        <taxon>Atherinomorphae</taxon>
        <taxon>Cyprinodontiformes</taxon>
        <taxon>Goodeidae</taxon>
        <taxon>Goodea</taxon>
    </lineage>
</organism>
<sequence>VRCVGVLFSRVPFHINRFILPRGGRLGEQAGCRLTSSPVRPGLFSPRRRPFVREVLGTAKLVSQVVDLSDDQVNEGVNQLIKDLQMLVLLEAAQTLPANTTDEEGSFTFNFFFNRAGFSLISLTDNRLVRK</sequence>
<proteinExistence type="predicted"/>
<comment type="caution">
    <text evidence="1">The sequence shown here is derived from an EMBL/GenBank/DDBJ whole genome shotgun (WGS) entry which is preliminary data.</text>
</comment>
<gene>
    <name evidence="1" type="ORF">GOODEAATRI_002926</name>
</gene>
<accession>A0ABV0NRB1</accession>
<name>A0ABV0NRB1_9TELE</name>
<dbReference type="EMBL" id="JAHRIO010050083">
    <property type="protein sequence ID" value="MEQ2173960.1"/>
    <property type="molecule type" value="Genomic_DNA"/>
</dbReference>
<evidence type="ECO:0000313" key="2">
    <source>
        <dbReference type="Proteomes" id="UP001476798"/>
    </source>
</evidence>
<reference evidence="1 2" key="1">
    <citation type="submission" date="2021-06" db="EMBL/GenBank/DDBJ databases">
        <authorList>
            <person name="Palmer J.M."/>
        </authorList>
    </citation>
    <scope>NUCLEOTIDE SEQUENCE [LARGE SCALE GENOMIC DNA]</scope>
    <source>
        <strain evidence="1 2">GA_2019</strain>
        <tissue evidence="1">Muscle</tissue>
    </source>
</reference>
<keyword evidence="2" id="KW-1185">Reference proteome</keyword>
<feature type="non-terminal residue" evidence="1">
    <location>
        <position position="1"/>
    </location>
</feature>